<evidence type="ECO:0000313" key="1">
    <source>
        <dbReference type="EMBL" id="KTF28775.1"/>
    </source>
</evidence>
<organism evidence="1 2">
    <name type="scientific">Chlamydia pecorum</name>
    <dbReference type="NCBI Taxonomy" id="85991"/>
    <lineage>
        <taxon>Bacteria</taxon>
        <taxon>Pseudomonadati</taxon>
        <taxon>Chlamydiota</taxon>
        <taxon>Chlamydiia</taxon>
        <taxon>Chlamydiales</taxon>
        <taxon>Chlamydiaceae</taxon>
        <taxon>Chlamydia/Chlamydophila group</taxon>
        <taxon>Chlamydia</taxon>
    </lineage>
</organism>
<dbReference type="RefSeq" id="WP_058787630.1">
    <property type="nucleotide sequence ID" value="NZ_LFRH01000003.1"/>
</dbReference>
<evidence type="ECO:0000313" key="2">
    <source>
        <dbReference type="Proteomes" id="UP000054301"/>
    </source>
</evidence>
<accession>A0AA40PQ29</accession>
<dbReference type="AlphaFoldDB" id="A0AA40PQ29"/>
<proteinExistence type="predicted"/>
<protein>
    <submittedName>
        <fullName evidence="1">Uncharacterized protein</fullName>
    </submittedName>
</protein>
<dbReference type="EMBL" id="LFRH01000003">
    <property type="protein sequence ID" value="KTF28775.1"/>
    <property type="molecule type" value="Genomic_DNA"/>
</dbReference>
<reference evidence="1 2" key="1">
    <citation type="submission" date="2015-06" db="EMBL/GenBank/DDBJ databases">
        <title>More than comparative genomics: Whole genome sequencing reveals elusive C. pecorum plasmid and re-evaluates genetic differences and phylogenetic relationships between C. pecorum from pig, cattle, sheep and koala hosts.</title>
        <authorList>
            <person name="Jelocnik M."/>
            <person name="Bachmann N.L."/>
            <person name="Kaltenboeck B."/>
            <person name="Waugh C."/>
            <person name="Woolford L."/>
            <person name="Speight N."/>
            <person name="Gillett A."/>
            <person name="Higgins D."/>
            <person name="Flanagan C."/>
            <person name="Myers G."/>
            <person name="Timms P."/>
            <person name="Polkinghorne A."/>
        </authorList>
    </citation>
    <scope>NUCLEOTIDE SEQUENCE [LARGE SCALE GENOMIC DNA]</scope>
    <source>
        <strain evidence="1 2">L1</strain>
    </source>
</reference>
<dbReference type="Proteomes" id="UP000054301">
    <property type="component" value="Unassembled WGS sequence"/>
</dbReference>
<name>A0AA40PQ29_9CHLA</name>
<gene>
    <name evidence="1" type="ORF">cpL1_0811</name>
</gene>
<comment type="caution">
    <text evidence="1">The sequence shown here is derived from an EMBL/GenBank/DDBJ whole genome shotgun (WGS) entry which is preliminary data.</text>
</comment>
<sequence length="110" mass="12047">MNPLPSNPFLAVGYERSLTQALCSKKTPLEQNLPKPSGDGEYHLFGDTVPTNPIPLPLPGCLPTEEVLQRVVGNRLWIAPRPCPYRHPLPGFPSDKILKLVMDSLSSSST</sequence>